<gene>
    <name evidence="2" type="ORF">P3W85_34730</name>
</gene>
<protein>
    <submittedName>
        <fullName evidence="2">Nucleotidyltransferase family protein</fullName>
    </submittedName>
</protein>
<dbReference type="Proteomes" id="UP001216674">
    <property type="component" value="Unassembled WGS sequence"/>
</dbReference>
<name>A0ABT6AZK5_9BURK</name>
<comment type="caution">
    <text evidence="2">The sequence shown here is derived from an EMBL/GenBank/DDBJ whole genome shotgun (WGS) entry which is preliminary data.</text>
</comment>
<dbReference type="SUPFAM" id="SSF53448">
    <property type="entry name" value="Nucleotide-diphospho-sugar transferases"/>
    <property type="match status" value="1"/>
</dbReference>
<dbReference type="CDD" id="cd06915">
    <property type="entry name" value="NTP_transferase_WcbM_like"/>
    <property type="match status" value="1"/>
</dbReference>
<dbReference type="RefSeq" id="WP_017230040.1">
    <property type="nucleotide sequence ID" value="NZ_JARJLM010000559.1"/>
</dbReference>
<evidence type="ECO:0000259" key="1">
    <source>
        <dbReference type="Pfam" id="PF00483"/>
    </source>
</evidence>
<dbReference type="InterPro" id="IPR050486">
    <property type="entry name" value="Mannose-1P_guanyltransferase"/>
</dbReference>
<dbReference type="EMBL" id="JARJLM010000559">
    <property type="protein sequence ID" value="MDF3838052.1"/>
    <property type="molecule type" value="Genomic_DNA"/>
</dbReference>
<organism evidence="2 3">
    <name type="scientific">Cupriavidus basilensis</name>
    <dbReference type="NCBI Taxonomy" id="68895"/>
    <lineage>
        <taxon>Bacteria</taxon>
        <taxon>Pseudomonadati</taxon>
        <taxon>Pseudomonadota</taxon>
        <taxon>Betaproteobacteria</taxon>
        <taxon>Burkholderiales</taxon>
        <taxon>Burkholderiaceae</taxon>
        <taxon>Cupriavidus</taxon>
    </lineage>
</organism>
<dbReference type="Gene3D" id="3.90.550.10">
    <property type="entry name" value="Spore Coat Polysaccharide Biosynthesis Protein SpsA, Chain A"/>
    <property type="match status" value="1"/>
</dbReference>
<evidence type="ECO:0000313" key="2">
    <source>
        <dbReference type="EMBL" id="MDF3838052.1"/>
    </source>
</evidence>
<dbReference type="InterPro" id="IPR029044">
    <property type="entry name" value="Nucleotide-diphossugar_trans"/>
</dbReference>
<dbReference type="PANTHER" id="PTHR22572">
    <property type="entry name" value="SUGAR-1-PHOSPHATE GUANYL TRANSFERASE"/>
    <property type="match status" value="1"/>
</dbReference>
<dbReference type="InterPro" id="IPR005835">
    <property type="entry name" value="NTP_transferase_dom"/>
</dbReference>
<dbReference type="Pfam" id="PF00483">
    <property type="entry name" value="NTP_transferase"/>
    <property type="match status" value="1"/>
</dbReference>
<proteinExistence type="predicted"/>
<reference evidence="2 3" key="1">
    <citation type="submission" date="2023-03" db="EMBL/GenBank/DDBJ databases">
        <title>Draft assemblies of triclosan tolerant bacteria isolated from returned activated sludge.</title>
        <authorList>
            <person name="Van Hamelsveld S."/>
        </authorList>
    </citation>
    <scope>NUCLEOTIDE SEQUENCE [LARGE SCALE GENOMIC DNA]</scope>
    <source>
        <strain evidence="2 3">GW210010_S58</strain>
    </source>
</reference>
<evidence type="ECO:0000313" key="3">
    <source>
        <dbReference type="Proteomes" id="UP001216674"/>
    </source>
</evidence>
<sequence length="230" mass="25009">MEAIILAGGLGTRLREVVADVPKVMAPVAGRPFLEILLATLARKGFTRVVLSLGYLADKVMGHFGSSFGSMELVYEVENVPLGTGGAMRAALNRCKSEHVFVFNGDTFLDLEVGDVELDWSRHRAPIIVAREVPDTKRYGRLDTLSGRVLGFAEKGMSGPGLINAGCYVLPRGILDQFELGRTFSFETGYLADAVKEQQFNVFVTRGYFIDIGVPEDYARAQGELAGIGE</sequence>
<feature type="domain" description="Nucleotidyl transferase" evidence="1">
    <location>
        <begin position="3"/>
        <end position="224"/>
    </location>
</feature>
<accession>A0ABT6AZK5</accession>
<keyword evidence="3" id="KW-1185">Reference proteome</keyword>